<dbReference type="PANTHER" id="PTHR32438">
    <property type="entry name" value="4-ALPHA-GLUCANOTRANSFERASE DPE1, CHLOROPLASTIC/AMYLOPLASTIC"/>
    <property type="match status" value="1"/>
</dbReference>
<dbReference type="NCBIfam" id="TIGR00217">
    <property type="entry name" value="malQ"/>
    <property type="match status" value="1"/>
</dbReference>
<dbReference type="EMBL" id="QFPN01000003">
    <property type="protein sequence ID" value="PZQ17059.1"/>
    <property type="molecule type" value="Genomic_DNA"/>
</dbReference>
<dbReference type="EC" id="2.4.1.25" evidence="3 10"/>
<evidence type="ECO:0000256" key="3">
    <source>
        <dbReference type="ARBA" id="ARBA00012560"/>
    </source>
</evidence>
<protein>
    <recommendedName>
        <fullName evidence="4 10">4-alpha-glucanotransferase</fullName>
        <ecNumber evidence="3 10">2.4.1.25</ecNumber>
    </recommendedName>
    <alternativeName>
        <fullName evidence="8 10">Amylomaltase</fullName>
    </alternativeName>
    <alternativeName>
        <fullName evidence="9 10">Disproportionating enzyme</fullName>
    </alternativeName>
</protein>
<evidence type="ECO:0000256" key="8">
    <source>
        <dbReference type="ARBA" id="ARBA00031423"/>
    </source>
</evidence>
<evidence type="ECO:0000313" key="12">
    <source>
        <dbReference type="EMBL" id="PZQ17059.1"/>
    </source>
</evidence>
<evidence type="ECO:0000256" key="5">
    <source>
        <dbReference type="ARBA" id="ARBA00022676"/>
    </source>
</evidence>
<evidence type="ECO:0000256" key="11">
    <source>
        <dbReference type="SAM" id="MobiDB-lite"/>
    </source>
</evidence>
<evidence type="ECO:0000256" key="10">
    <source>
        <dbReference type="RuleBase" id="RU361207"/>
    </source>
</evidence>
<proteinExistence type="inferred from homology"/>
<dbReference type="SUPFAM" id="SSF51445">
    <property type="entry name" value="(Trans)glycosidases"/>
    <property type="match status" value="1"/>
</dbReference>
<evidence type="ECO:0000256" key="4">
    <source>
        <dbReference type="ARBA" id="ARBA00020295"/>
    </source>
</evidence>
<name>A0A2W5KLX6_ANCNO</name>
<evidence type="ECO:0000256" key="2">
    <source>
        <dbReference type="ARBA" id="ARBA00005684"/>
    </source>
</evidence>
<evidence type="ECO:0000313" key="13">
    <source>
        <dbReference type="Proteomes" id="UP000249577"/>
    </source>
</evidence>
<dbReference type="Gene3D" id="3.20.20.80">
    <property type="entry name" value="Glycosidases"/>
    <property type="match status" value="1"/>
</dbReference>
<dbReference type="AlphaFoldDB" id="A0A2W5KLX6"/>
<accession>A0A2W5KLX6</accession>
<comment type="similarity">
    <text evidence="2 10">Belongs to the disproportionating enzyme family.</text>
</comment>
<dbReference type="InterPro" id="IPR003385">
    <property type="entry name" value="Glyco_hydro_77"/>
</dbReference>
<keyword evidence="6 10" id="KW-0808">Transferase</keyword>
<comment type="catalytic activity">
    <reaction evidence="1 10">
        <text>Transfers a segment of a (1-&gt;4)-alpha-D-glucan to a new position in an acceptor, which may be glucose or a (1-&gt;4)-alpha-D-glucan.</text>
        <dbReference type="EC" id="2.4.1.25"/>
    </reaction>
</comment>
<evidence type="ECO:0000256" key="7">
    <source>
        <dbReference type="ARBA" id="ARBA00023277"/>
    </source>
</evidence>
<evidence type="ECO:0000256" key="1">
    <source>
        <dbReference type="ARBA" id="ARBA00000439"/>
    </source>
</evidence>
<comment type="caution">
    <text evidence="12">The sequence shown here is derived from an EMBL/GenBank/DDBJ whole genome shotgun (WGS) entry which is preliminary data.</text>
</comment>
<reference evidence="12 13" key="1">
    <citation type="submission" date="2017-08" db="EMBL/GenBank/DDBJ databases">
        <title>Infants hospitalized years apart are colonized by the same room-sourced microbial strains.</title>
        <authorList>
            <person name="Brooks B."/>
            <person name="Olm M.R."/>
            <person name="Firek B.A."/>
            <person name="Baker R."/>
            <person name="Thomas B.C."/>
            <person name="Morowitz M.J."/>
            <person name="Banfield J.F."/>
        </authorList>
    </citation>
    <scope>NUCLEOTIDE SEQUENCE [LARGE SCALE GENOMIC DNA]</scope>
    <source>
        <strain evidence="12">S2_005_003_R2_43</strain>
    </source>
</reference>
<evidence type="ECO:0000256" key="9">
    <source>
        <dbReference type="ARBA" id="ARBA00031501"/>
    </source>
</evidence>
<keyword evidence="7 10" id="KW-0119">Carbohydrate metabolism</keyword>
<sequence length="700" mass="75328">MSETSGHDDVVRDLASRAGFAVRWTDQAGTAQEVSPETLKRLLASLKLDCETEEQAKGSLTRLDAGARVRPPLVTTLAGQSFDIDAPAGVSAKLTREDGATFAFRLDEGDGGRARVRPILETGYHRLEFGDEAVTVAVSPGRGRSIVEAGGGRRMWGLAAQVYGLTRRGDGGIGDLGGVAALAEAAARDGSDALALSPLHAGFTADPYHFGPYSPSSRLFLNPLHADPDFLFGEDRVRAASEAAGVEGAREEQERAALIDWPAAAALKLATFRTLHASFREFDLGGNPRGRLAADYAAFLTEGGALLQEHARFEALHAARFGADPFQWDWRRWPEGLRNPRGPEVEAFAQAHASEVDFHLFLQWIADRSFAAAQSVARGAGMAIGLVSDLAVGMDAGGSHAWSRQDDVLVGLSVGSPPDLFNPNGQAWGLATFSPIALRANGFAPFIATLRACMRHAGGVRIDHAMGLQRLWMVPEGESSRNGAYLAFPVDDLLRLTALESERNECVVVGEDLGTVPEGFRERIAAAGIAGMRVLQFERREGEGFFPPRYYPADALAMTTTHDLPTMAGWWSGADIALRASIRGEQFGESENDRATREVERAELWRAFEEAGVAEGARPTPDETDPAVAAAIRFLAETPSKLVLLPLEDALGQVEQPNLPGTLDEHPNWRRRLPAPAPGLLAEERAAERLNSLNRGREGS</sequence>
<dbReference type="Proteomes" id="UP000249577">
    <property type="component" value="Unassembled WGS sequence"/>
</dbReference>
<dbReference type="GO" id="GO:0004134">
    <property type="term" value="F:4-alpha-glucanotransferase activity"/>
    <property type="evidence" value="ECO:0007669"/>
    <property type="project" value="UniProtKB-EC"/>
</dbReference>
<organism evidence="12 13">
    <name type="scientific">Ancylobacter novellus</name>
    <name type="common">Thiobacillus novellus</name>
    <dbReference type="NCBI Taxonomy" id="921"/>
    <lineage>
        <taxon>Bacteria</taxon>
        <taxon>Pseudomonadati</taxon>
        <taxon>Pseudomonadota</taxon>
        <taxon>Alphaproteobacteria</taxon>
        <taxon>Hyphomicrobiales</taxon>
        <taxon>Xanthobacteraceae</taxon>
        <taxon>Ancylobacter</taxon>
    </lineage>
</organism>
<gene>
    <name evidence="12" type="primary">malQ</name>
    <name evidence="12" type="ORF">DI565_06655</name>
</gene>
<keyword evidence="5 10" id="KW-0328">Glycosyltransferase</keyword>
<dbReference type="InterPro" id="IPR017853">
    <property type="entry name" value="GH"/>
</dbReference>
<dbReference type="Pfam" id="PF02446">
    <property type="entry name" value="Glyco_hydro_77"/>
    <property type="match status" value="1"/>
</dbReference>
<dbReference type="PANTHER" id="PTHR32438:SF5">
    <property type="entry name" value="4-ALPHA-GLUCANOTRANSFERASE DPE1, CHLOROPLASTIC_AMYLOPLASTIC"/>
    <property type="match status" value="1"/>
</dbReference>
<feature type="region of interest" description="Disordered" evidence="11">
    <location>
        <begin position="656"/>
        <end position="700"/>
    </location>
</feature>
<dbReference type="GO" id="GO:0005975">
    <property type="term" value="P:carbohydrate metabolic process"/>
    <property type="evidence" value="ECO:0007669"/>
    <property type="project" value="InterPro"/>
</dbReference>
<evidence type="ECO:0000256" key="6">
    <source>
        <dbReference type="ARBA" id="ARBA00022679"/>
    </source>
</evidence>